<keyword evidence="3" id="KW-1185">Reference proteome</keyword>
<name>M1B213_SOLTU</name>
<evidence type="ECO:0000313" key="3">
    <source>
        <dbReference type="Proteomes" id="UP000011115"/>
    </source>
</evidence>
<keyword evidence="1" id="KW-0472">Membrane</keyword>
<gene>
    <name evidence="2" type="primary">LOC102584422</name>
</gene>
<dbReference type="OrthoDB" id="4062651at2759"/>
<keyword evidence="1" id="KW-0812">Transmembrane</keyword>
<dbReference type="AlphaFoldDB" id="M1B213"/>
<protein>
    <submittedName>
        <fullName evidence="2">Protein kinase APK1B, chloroplast</fullName>
    </submittedName>
</protein>
<accession>M1B213</accession>
<dbReference type="Proteomes" id="UP000011115">
    <property type="component" value="Unassembled WGS sequence"/>
</dbReference>
<evidence type="ECO:0000256" key="1">
    <source>
        <dbReference type="SAM" id="Phobius"/>
    </source>
</evidence>
<dbReference type="HOGENOM" id="CLU_2417523_0_0_1"/>
<dbReference type="Gramene" id="PGSC0003DMT400035257">
    <property type="protein sequence ID" value="PGSC0003DMT400035257"/>
    <property type="gene ID" value="PGSC0003DMG400013545"/>
</dbReference>
<dbReference type="ExpressionAtlas" id="M1B213">
    <property type="expression patterns" value="baseline"/>
</dbReference>
<sequence>MHLRVCKTCKDLCKVYLLVCCLTKKLSYELDLPRSLKCKFYYNNFHECAAISATLLFNGILIFYLTHLHAGRGELLGAYSTSESGEADRILL</sequence>
<organism evidence="2 3">
    <name type="scientific">Solanum tuberosum</name>
    <name type="common">Potato</name>
    <dbReference type="NCBI Taxonomy" id="4113"/>
    <lineage>
        <taxon>Eukaryota</taxon>
        <taxon>Viridiplantae</taxon>
        <taxon>Streptophyta</taxon>
        <taxon>Embryophyta</taxon>
        <taxon>Tracheophyta</taxon>
        <taxon>Spermatophyta</taxon>
        <taxon>Magnoliopsida</taxon>
        <taxon>eudicotyledons</taxon>
        <taxon>Gunneridae</taxon>
        <taxon>Pentapetalae</taxon>
        <taxon>asterids</taxon>
        <taxon>lamiids</taxon>
        <taxon>Solanales</taxon>
        <taxon>Solanaceae</taxon>
        <taxon>Solanoideae</taxon>
        <taxon>Solaneae</taxon>
        <taxon>Solanum</taxon>
    </lineage>
</organism>
<dbReference type="EnsemblPlants" id="PGSC0003DMT400035257">
    <property type="protein sequence ID" value="PGSC0003DMT400035257"/>
    <property type="gene ID" value="PGSC0003DMG400013545"/>
</dbReference>
<reference evidence="3" key="1">
    <citation type="journal article" date="2011" name="Nature">
        <title>Genome sequence and analysis of the tuber crop potato.</title>
        <authorList>
            <consortium name="The Potato Genome Sequencing Consortium"/>
        </authorList>
    </citation>
    <scope>NUCLEOTIDE SEQUENCE [LARGE SCALE GENOMIC DNA]</scope>
    <source>
        <strain evidence="3">cv. DM1-3 516 R44</strain>
    </source>
</reference>
<feature type="transmembrane region" description="Helical" evidence="1">
    <location>
        <begin position="49"/>
        <end position="66"/>
    </location>
</feature>
<proteinExistence type="predicted"/>
<reference evidence="2" key="2">
    <citation type="submission" date="2015-06" db="UniProtKB">
        <authorList>
            <consortium name="EnsemblPlants"/>
        </authorList>
    </citation>
    <scope>IDENTIFICATION</scope>
    <source>
        <strain evidence="2">DM1-3 516 R44</strain>
    </source>
</reference>
<evidence type="ECO:0000313" key="2">
    <source>
        <dbReference type="EnsemblPlants" id="PGSC0003DMT400035257"/>
    </source>
</evidence>
<keyword evidence="1" id="KW-1133">Transmembrane helix</keyword>